<dbReference type="GO" id="GO:0004040">
    <property type="term" value="F:amidase activity"/>
    <property type="evidence" value="ECO:0007669"/>
    <property type="project" value="UniProtKB-EC"/>
</dbReference>
<dbReference type="Gene3D" id="3.90.1300.10">
    <property type="entry name" value="Amidase signature (AS) domain"/>
    <property type="match status" value="1"/>
</dbReference>
<evidence type="ECO:0000313" key="3">
    <source>
        <dbReference type="Proteomes" id="UP000680348"/>
    </source>
</evidence>
<dbReference type="SUPFAM" id="SSF75304">
    <property type="entry name" value="Amidase signature (AS) enzymes"/>
    <property type="match status" value="1"/>
</dbReference>
<gene>
    <name evidence="2" type="ORF">KEU06_17260</name>
</gene>
<reference evidence="2" key="1">
    <citation type="submission" date="2021-04" db="EMBL/GenBank/DDBJ databases">
        <title>Pseudaminobacter soli sp. nov., isolated from paddy soil contaminated by heavy metals.</title>
        <authorList>
            <person name="Zhang K."/>
        </authorList>
    </citation>
    <scope>NUCLEOTIDE SEQUENCE</scope>
    <source>
        <strain evidence="2">19-2017</strain>
    </source>
</reference>
<keyword evidence="2" id="KW-0378">Hydrolase</keyword>
<feature type="domain" description="Amidase" evidence="1">
    <location>
        <begin position="18"/>
        <end position="199"/>
    </location>
</feature>
<name>A0A942E3N0_9HYPH</name>
<dbReference type="Pfam" id="PF01425">
    <property type="entry name" value="Amidase"/>
    <property type="match status" value="1"/>
</dbReference>
<organism evidence="2 3">
    <name type="scientific">Pseudaminobacter soli</name>
    <name type="common">ex Zhang et al. 2022</name>
    <dbReference type="NCBI Taxonomy" id="2831468"/>
    <lineage>
        <taxon>Bacteria</taxon>
        <taxon>Pseudomonadati</taxon>
        <taxon>Pseudomonadota</taxon>
        <taxon>Alphaproteobacteria</taxon>
        <taxon>Hyphomicrobiales</taxon>
        <taxon>Phyllobacteriaceae</taxon>
        <taxon>Pseudaminobacter</taxon>
    </lineage>
</organism>
<proteinExistence type="predicted"/>
<keyword evidence="3" id="KW-1185">Reference proteome</keyword>
<evidence type="ECO:0000259" key="1">
    <source>
        <dbReference type="Pfam" id="PF01425"/>
    </source>
</evidence>
<protein>
    <submittedName>
        <fullName evidence="2">Amidase</fullName>
        <ecNumber evidence="2">3.5.1.4</ecNumber>
    </submittedName>
</protein>
<dbReference type="EC" id="3.5.1.4" evidence="2"/>
<dbReference type="AlphaFoldDB" id="A0A942E3N0"/>
<dbReference type="EMBL" id="JAGWCR010000009">
    <property type="protein sequence ID" value="MBS3650366.1"/>
    <property type="molecule type" value="Genomic_DNA"/>
</dbReference>
<dbReference type="PANTHER" id="PTHR46310">
    <property type="entry name" value="AMIDASE 1"/>
    <property type="match status" value="1"/>
</dbReference>
<comment type="caution">
    <text evidence="2">The sequence shown here is derived from an EMBL/GenBank/DDBJ whole genome shotgun (WGS) entry which is preliminary data.</text>
</comment>
<dbReference type="PANTHER" id="PTHR46310:SF7">
    <property type="entry name" value="AMIDASE 1"/>
    <property type="match status" value="1"/>
</dbReference>
<dbReference type="RefSeq" id="WP_188255925.1">
    <property type="nucleotide sequence ID" value="NZ_JABVCF010000009.1"/>
</dbReference>
<dbReference type="Proteomes" id="UP000680348">
    <property type="component" value="Unassembled WGS sequence"/>
</dbReference>
<dbReference type="InterPro" id="IPR036928">
    <property type="entry name" value="AS_sf"/>
</dbReference>
<dbReference type="InterPro" id="IPR023631">
    <property type="entry name" value="Amidase_dom"/>
</dbReference>
<sequence>MPSVQDPLNAFVETDQITVANAESGPLAGLSLGIKDIFDVAGLRTGCGNPQKLAEASPAERSASCVQRLLDAGARFAGKTVTDELAFSLFGQNVHFPFPINPRAPERYTGGSSCGSAAAVAGGLVDIALGSDTGGSVRAPASFCGLVGLRTTHGRIPIDRTMPLAPSLDTGGWFARDIDVYEAVGRVLLGEDSHTGQLTRAITLDTMDELVFGSEEAAEYERMRRLVGLPITSRSAWPFSSSPDELYTCFRLIQAAEAWAAHGAWIGKHEASLGPGTRERFLFGSTLDGETVAVQRTRREKFRSEMLDLLGDGNVLVLPTVPGASPLKTETAEALQSYRERALHLLCLSGLSGCPQITLPLGSVHGAPFGLSVVGPHGSDMALIGMGRRLMGA</sequence>
<accession>A0A942E3N0</accession>
<evidence type="ECO:0000313" key="2">
    <source>
        <dbReference type="EMBL" id="MBS3650366.1"/>
    </source>
</evidence>
<dbReference type="NCBIfam" id="NF006169">
    <property type="entry name" value="PRK08310.1"/>
    <property type="match status" value="1"/>
</dbReference>